<evidence type="ECO:0000313" key="6">
    <source>
        <dbReference type="EMBL" id="MDP9904611.1"/>
    </source>
</evidence>
<dbReference type="PANTHER" id="PTHR32305">
    <property type="match status" value="1"/>
</dbReference>
<dbReference type="InterPro" id="IPR045351">
    <property type="entry name" value="DUF6531"/>
</dbReference>
<feature type="region of interest" description="Disordered" evidence="2">
    <location>
        <begin position="1630"/>
        <end position="1656"/>
    </location>
</feature>
<feature type="region of interest" description="Disordered" evidence="2">
    <location>
        <begin position="1169"/>
        <end position="1192"/>
    </location>
</feature>
<feature type="domain" description="Teneurin-like YD-shell" evidence="5">
    <location>
        <begin position="734"/>
        <end position="903"/>
    </location>
</feature>
<keyword evidence="8" id="KW-1185">Reference proteome</keyword>
<feature type="compositionally biased region" description="Polar residues" evidence="2">
    <location>
        <begin position="1107"/>
        <end position="1117"/>
    </location>
</feature>
<evidence type="ECO:0000313" key="8">
    <source>
        <dbReference type="Proteomes" id="UP001230951"/>
    </source>
</evidence>
<dbReference type="Pfam" id="PF05593">
    <property type="entry name" value="RHS_repeat"/>
    <property type="match status" value="12"/>
</dbReference>
<proteinExistence type="predicted"/>
<feature type="region of interest" description="Disordered" evidence="2">
    <location>
        <begin position="1773"/>
        <end position="1794"/>
    </location>
</feature>
<dbReference type="RefSeq" id="WP_306960411.1">
    <property type="nucleotide sequence ID" value="NZ_JAUSRG010000003.1"/>
</dbReference>
<dbReference type="Proteomes" id="UP001242995">
    <property type="component" value="Unassembled WGS sequence"/>
</dbReference>
<evidence type="ECO:0000256" key="1">
    <source>
        <dbReference type="ARBA" id="ARBA00022737"/>
    </source>
</evidence>
<comment type="caution">
    <text evidence="6">The sequence shown here is derived from an EMBL/GenBank/DDBJ whole genome shotgun (WGS) entry which is preliminary data.</text>
</comment>
<keyword evidence="1" id="KW-0677">Repeat</keyword>
<evidence type="ECO:0000259" key="4">
    <source>
        <dbReference type="Pfam" id="PF20148"/>
    </source>
</evidence>
<gene>
    <name evidence="6" type="ORF">J2S90_001566</name>
    <name evidence="7" type="ORF">J2S93_002387</name>
</gene>
<feature type="compositionally biased region" description="Polar residues" evidence="2">
    <location>
        <begin position="858"/>
        <end position="868"/>
    </location>
</feature>
<dbReference type="EMBL" id="JAUSRG010000003">
    <property type="protein sequence ID" value="MDP9904611.1"/>
    <property type="molecule type" value="Genomic_DNA"/>
</dbReference>
<feature type="compositionally biased region" description="Polar residues" evidence="2">
    <location>
        <begin position="1983"/>
        <end position="1995"/>
    </location>
</feature>
<dbReference type="Gene3D" id="2.180.10.10">
    <property type="entry name" value="RHS repeat-associated core"/>
    <property type="match status" value="4"/>
</dbReference>
<dbReference type="Pfam" id="PF20148">
    <property type="entry name" value="DUF6531"/>
    <property type="match status" value="1"/>
</dbReference>
<evidence type="ECO:0000313" key="7">
    <source>
        <dbReference type="EMBL" id="MDQ0180960.1"/>
    </source>
</evidence>
<dbReference type="Gene3D" id="3.40.630.40">
    <property type="entry name" value="Zn-dependent exopeptidases"/>
    <property type="match status" value="1"/>
</dbReference>
<dbReference type="EMBL" id="JAUSTF010000004">
    <property type="protein sequence ID" value="MDQ0180960.1"/>
    <property type="molecule type" value="Genomic_DNA"/>
</dbReference>
<name>A0AAW8DFD4_9MICC</name>
<feature type="region of interest" description="Disordered" evidence="2">
    <location>
        <begin position="1972"/>
        <end position="1997"/>
    </location>
</feature>
<dbReference type="SUPFAM" id="SSF69304">
    <property type="entry name" value="Tricorn protease N-terminal domain"/>
    <property type="match status" value="1"/>
</dbReference>
<keyword evidence="3" id="KW-0812">Transmembrane</keyword>
<dbReference type="NCBIfam" id="TIGR01643">
    <property type="entry name" value="YD_repeat_2x"/>
    <property type="match status" value="20"/>
</dbReference>
<evidence type="ECO:0000259" key="5">
    <source>
        <dbReference type="Pfam" id="PF25023"/>
    </source>
</evidence>
<accession>A0AAW8DFD4</accession>
<evidence type="ECO:0000313" key="9">
    <source>
        <dbReference type="Proteomes" id="UP001242995"/>
    </source>
</evidence>
<protein>
    <submittedName>
        <fullName evidence="6">RHS repeat-associated protein</fullName>
    </submittedName>
</protein>
<sequence>MSGRRDMKARNVKNNKGLTIVMKRRAVHLGRAVRLGGGVVSGVVGAGVSCALIVSGLSPVYAAPADVAGVLRAGTLAAARDAAANVSKRAPFTVPAVDDGQGVKKDAGTAGDGTIHPGEGTTVAADPVGAKLNFSGHEVKDELKVEVKELAEGASRTAAAETGGTVLGTPVQVNATDSSGRGVTSFPADPTIVKHENAPAVVTAVKPGVALDLAVDAAKIGKEAGKIDPGSVRIMTRENPGDPWTELPSYFDKASGRVKGESDHLSQFAVIGTPFVPPAGPKVVLDPDDDVANTTGPNGSMTELPQNVKLANAVAAMMATTCKADVLVTRPVASPAFISPQTRAAMAAAHNPDLTVTLAFDALYGHPWGVSVDGGTKAYSRGKADDNAVVASLVAQMPGYTGRPANTASMSGIGTALPYAELAALPGAVAHLETLYIDHNYDRPVIDNGFTSITNGVFTGLGKYLETKGFNCTNPVTGGWPTKPSAAELAKWRNLGFHNYQAYGAEPVSFTTGNLIEKFKLFTLTGPGNQAADLSLVYNSQDGRASRVGAGMSFALGARAQRFSDGSVLVVEGDGASYVFTGNGAGGYTPEPGTLNTLTEAGGSQLALASPQGEKWVFDAAGIEGIGDLVSHTDRQGNTTTLAYSPAGASAQFRPLASITDSAGQKIQVADDALGRIVSFTLPDGRVWGLGYDGAGNMVSITEPDGRTRSLSYDGNHQLLTATDPLGVTYLRNEYDATGRVAKQWDAQGTQRGFAYDDAAKTTTYTDNEGHKTVYTRDDSYRVTQITDANGGVKKFSYDAHNQVTTYTGPDGVTTNYSYDGAGHLVRSDAPEGDTRSYTYTPAGDLATATDHGGPGGSSRTTSFQNNPAGLPVAVHLPDGATVANSYTSAGDLASSTDGAGNTTTFSYDARGNLTAVTDPTGAVTRYAYDGGNHVTAVTDPNGNTTTYAWDRADRLTRKTDALGGVTALAYDGNDHVTSVTDPAGAVTKYEWDALFRVTAVTNPDGGKTVYEYNREDKLVKTTNPLGAVTAFALDPIYQVVKTTDPNGGTWTKAWNPTGTLASTTDPTGAKTSYGYDNAGRQTAVTGPDGAVTKTAYDPVGKVLSMTDPSGATTTTDYDPVDRPAAVTDPTGAKTLYAYDKAGNRTSVTDRRGQSWQTVFDKAGRTVSVTDPTGAKTSYAHDGNGNTTTVTDPLGRATTIAFDALNRAVAVTDPAGDTSKTAYDPVGRIIAATNPVGGTTTTSYTPAGHTKTVTDPAGGTTSFGWDPAGNQTSTTNPNGATTGYGYDPAGQLTSVVENIKPGQASGPDVNVTTKYAYTPAGNLAKVTDPNGHTTGYAWNNAGKLTTETNPLGKVFSYAYDPRGLLTTATDGNGQATNYAYTARGELAKTSYPNGQGVEYGYDGEGALITMNDALGASGFAYNTRGELVSQTDAHGKTLNYTHDAARELTKLGMPDGNTISYAYDPASRPVTQTSPWGTLTYAYDPAGRPVKTTRSNNITTTYTWDPAGRPTNVTHATAAVTPAAAGTPAGGKTVPAAGLPATDPTPTPTTPAPSTTTAPKGPLSQDAKECTTAAGYLARRSLPATGATGTTCEKTSEYLPKRSLPAVNDGIAAGQSISIDYAYDKAGNTTNRTRTNGTGITTPAPSTPGAASGAVPGAAVEVPNKPAAAPVAGAAAGTTDARVYSYDALNRLVASSSKTGASSTYAYDPAGNRTSWTSTDAPDTTTGGDTLDVKAAFNEANQLTTETRTRAGQAPATVGYSYDGNGNRTQQSIPGGATTNYSYTPTGQPETVTRDGYTTKYARDGLGRALSTTNTTGLGTETIDTVYNGLYPAQTTTSGGGTGNGTSTLERDNLRKLALQSVPDTDQARWDFQDRLGSTIAHTNPTTNGASATLDQLADYSDFGIQENGTTGWDAALNYTGETTNPTQALSTYHARTYDPFTGTFTGQDKHPGLLKKPRSLNRYTYTLNNPTTLKDRLGNDPIESNGTDWNSISPETYGYQDDWTTPVPPDPAPSLLNYFPQTTPGPWASGYVYPAAPAPRGPKNLWDTLDAMQGGPGDGTSSWQSVLVPIGEIAGALGGEELGVEEFAVPGMKTPARESPVQPPVRHPDFDAKFAPSKLQGHFDDHGGQFDAGNPQEYEKMAAEFLQSPLPGGGTLQKIRTNGDIVRYNPQTGEFGVLSKDGVIRTYYIPDPAINGMSNMDYFIQEGNK</sequence>
<dbReference type="InterPro" id="IPR050708">
    <property type="entry name" value="T6SS_VgrG/RHS"/>
</dbReference>
<evidence type="ECO:0000256" key="3">
    <source>
        <dbReference type="SAM" id="Phobius"/>
    </source>
</evidence>
<reference evidence="6 8" key="1">
    <citation type="submission" date="2023-07" db="EMBL/GenBank/DDBJ databases">
        <title>Sorghum-associated microbial communities from plants grown in Nebraska, USA.</title>
        <authorList>
            <person name="Schachtman D."/>
        </authorList>
    </citation>
    <scope>NUCLEOTIDE SEQUENCE</scope>
    <source>
        <strain evidence="6">DS1006</strain>
        <strain evidence="7 8">DS1016</strain>
    </source>
</reference>
<feature type="domain" description="Teneurin-like YD-shell" evidence="5">
    <location>
        <begin position="1683"/>
        <end position="1971"/>
    </location>
</feature>
<feature type="domain" description="DUF6531" evidence="4">
    <location>
        <begin position="506"/>
        <end position="580"/>
    </location>
</feature>
<feature type="compositionally biased region" description="Polar residues" evidence="2">
    <location>
        <begin position="1773"/>
        <end position="1791"/>
    </location>
</feature>
<feature type="compositionally biased region" description="Low complexity" evidence="2">
    <location>
        <begin position="1523"/>
        <end position="1542"/>
    </location>
</feature>
<feature type="region of interest" description="Disordered" evidence="2">
    <location>
        <begin position="1523"/>
        <end position="1567"/>
    </location>
</feature>
<dbReference type="NCBIfam" id="TIGR03696">
    <property type="entry name" value="Rhs_assc_core"/>
    <property type="match status" value="1"/>
</dbReference>
<dbReference type="PANTHER" id="PTHR32305:SF15">
    <property type="entry name" value="PROTEIN RHSA-RELATED"/>
    <property type="match status" value="1"/>
</dbReference>
<organism evidence="6 9">
    <name type="scientific">Arthrobacter bambusae</name>
    <dbReference type="NCBI Taxonomy" id="1338426"/>
    <lineage>
        <taxon>Bacteria</taxon>
        <taxon>Bacillati</taxon>
        <taxon>Actinomycetota</taxon>
        <taxon>Actinomycetes</taxon>
        <taxon>Micrococcales</taxon>
        <taxon>Micrococcaceae</taxon>
        <taxon>Arthrobacter</taxon>
    </lineage>
</organism>
<dbReference type="InterPro" id="IPR056823">
    <property type="entry name" value="TEN-like_YD-shell"/>
</dbReference>
<dbReference type="Pfam" id="PF25023">
    <property type="entry name" value="TEN_YD-shell"/>
    <property type="match status" value="2"/>
</dbReference>
<dbReference type="InterPro" id="IPR022385">
    <property type="entry name" value="Rhs_assc_core"/>
</dbReference>
<feature type="region of interest" description="Disordered" evidence="2">
    <location>
        <begin position="1107"/>
        <end position="1129"/>
    </location>
</feature>
<feature type="compositionally biased region" description="Basic and acidic residues" evidence="2">
    <location>
        <begin position="826"/>
        <end position="835"/>
    </location>
</feature>
<keyword evidence="3" id="KW-1133">Transmembrane helix</keyword>
<dbReference type="Proteomes" id="UP001230951">
    <property type="component" value="Unassembled WGS sequence"/>
</dbReference>
<keyword evidence="3" id="KW-0472">Membrane</keyword>
<feature type="transmembrane region" description="Helical" evidence="3">
    <location>
        <begin position="32"/>
        <end position="54"/>
    </location>
</feature>
<dbReference type="InterPro" id="IPR031325">
    <property type="entry name" value="RHS_repeat"/>
</dbReference>
<evidence type="ECO:0000256" key="2">
    <source>
        <dbReference type="SAM" id="MobiDB-lite"/>
    </source>
</evidence>
<dbReference type="InterPro" id="IPR006530">
    <property type="entry name" value="YD"/>
</dbReference>
<dbReference type="SUPFAM" id="SSF53187">
    <property type="entry name" value="Zn-dependent exopeptidases"/>
    <property type="match status" value="1"/>
</dbReference>
<feature type="region of interest" description="Disordered" evidence="2">
    <location>
        <begin position="825"/>
        <end position="869"/>
    </location>
</feature>